<protein>
    <submittedName>
        <fullName evidence="1">DUF221-domain-containing protein</fullName>
    </submittedName>
</protein>
<keyword evidence="2" id="KW-1185">Reference proteome</keyword>
<gene>
    <name evidence="1" type="ORF">BDN72DRAFT_759578</name>
</gene>
<accession>A0ACD3B987</accession>
<organism evidence="1 2">
    <name type="scientific">Pluteus cervinus</name>
    <dbReference type="NCBI Taxonomy" id="181527"/>
    <lineage>
        <taxon>Eukaryota</taxon>
        <taxon>Fungi</taxon>
        <taxon>Dikarya</taxon>
        <taxon>Basidiomycota</taxon>
        <taxon>Agaricomycotina</taxon>
        <taxon>Agaricomycetes</taxon>
        <taxon>Agaricomycetidae</taxon>
        <taxon>Agaricales</taxon>
        <taxon>Pluteineae</taxon>
        <taxon>Pluteaceae</taxon>
        <taxon>Pluteus</taxon>
    </lineage>
</organism>
<evidence type="ECO:0000313" key="2">
    <source>
        <dbReference type="Proteomes" id="UP000308600"/>
    </source>
</evidence>
<proteinExistence type="predicted"/>
<evidence type="ECO:0000313" key="1">
    <source>
        <dbReference type="EMBL" id="TFK74613.1"/>
    </source>
</evidence>
<dbReference type="Proteomes" id="UP000308600">
    <property type="component" value="Unassembled WGS sequence"/>
</dbReference>
<dbReference type="EMBL" id="ML208267">
    <property type="protein sequence ID" value="TFK74613.1"/>
    <property type="molecule type" value="Genomic_DNA"/>
</dbReference>
<sequence>MSINPDTVNSNSTKTFLTALVVNTGLLLVEVGAFLLLKERLWRIYSPRTHLPPPQKRAQELPGGIWRWLPAVIKMPAKEIIHKNGLDAYMFLRFIKMLIKIFMVFTVLTFAVIIPADTINILSDTKELDRISWTNILEPKDQGRFVAHIVVAYVLTFFVIYMIRQEMQHFTEMRHEFLTSKHHSRLAQARTVLITSVPDELASERELRTWASFVPGGVDRVWLFRETRELNKIFEKRQEICQTLETAESELLKMAVKSWRKKQKASRRRVKDAEKHEGVAERTNAPSKALLEELVPAKSRPRHRTGFLGLIGRKVDTIDWCKGEINRLNVELQKLREQQTKGKFLGSAFIRCNIQLGAHVLAQCVSYHKPLMMYDKWMEANPKDIVWRNLDDGALEMRSRFVVSWVATLGLIFAWVFPVAFIGTLSNLDDLCKNVHWLQWVCTAPEPIPGLVQGVLPPALLAIIFALLPLILRALAWYQCIPRYSLISVSVYRRFFLFLLLHGFLIVTLTSGITRALQGIIERPTETVQQLASELPGASIFFLTYMITQGLAGAGNALAQFVPLLIHFIRKWFLGRTPRQAYEVTFLMPAADFGVILPRLSLLAAITFAYSLLSPLINLLALISFAMFYLAWKFLFTQVFDQPDEMETGGLYFPMAISNLFVGLYIEHLTLACLFFLKSKDSPVIAAAQGGLMLALLCITAIMQILIGHSYHRAFVFSVWEGDGVNLSCSYHKVPTHVIGHQADD</sequence>
<reference evidence="1 2" key="1">
    <citation type="journal article" date="2019" name="Nat. Ecol. Evol.">
        <title>Megaphylogeny resolves global patterns of mushroom evolution.</title>
        <authorList>
            <person name="Varga T."/>
            <person name="Krizsan K."/>
            <person name="Foldi C."/>
            <person name="Dima B."/>
            <person name="Sanchez-Garcia M."/>
            <person name="Sanchez-Ramirez S."/>
            <person name="Szollosi G.J."/>
            <person name="Szarkandi J.G."/>
            <person name="Papp V."/>
            <person name="Albert L."/>
            <person name="Andreopoulos W."/>
            <person name="Angelini C."/>
            <person name="Antonin V."/>
            <person name="Barry K.W."/>
            <person name="Bougher N.L."/>
            <person name="Buchanan P."/>
            <person name="Buyck B."/>
            <person name="Bense V."/>
            <person name="Catcheside P."/>
            <person name="Chovatia M."/>
            <person name="Cooper J."/>
            <person name="Damon W."/>
            <person name="Desjardin D."/>
            <person name="Finy P."/>
            <person name="Geml J."/>
            <person name="Haridas S."/>
            <person name="Hughes K."/>
            <person name="Justo A."/>
            <person name="Karasinski D."/>
            <person name="Kautmanova I."/>
            <person name="Kiss B."/>
            <person name="Kocsube S."/>
            <person name="Kotiranta H."/>
            <person name="LaButti K.M."/>
            <person name="Lechner B.E."/>
            <person name="Liimatainen K."/>
            <person name="Lipzen A."/>
            <person name="Lukacs Z."/>
            <person name="Mihaltcheva S."/>
            <person name="Morgado L.N."/>
            <person name="Niskanen T."/>
            <person name="Noordeloos M.E."/>
            <person name="Ohm R.A."/>
            <person name="Ortiz-Santana B."/>
            <person name="Ovrebo C."/>
            <person name="Racz N."/>
            <person name="Riley R."/>
            <person name="Savchenko A."/>
            <person name="Shiryaev A."/>
            <person name="Soop K."/>
            <person name="Spirin V."/>
            <person name="Szebenyi C."/>
            <person name="Tomsovsky M."/>
            <person name="Tulloss R.E."/>
            <person name="Uehling J."/>
            <person name="Grigoriev I.V."/>
            <person name="Vagvolgyi C."/>
            <person name="Papp T."/>
            <person name="Martin F.M."/>
            <person name="Miettinen O."/>
            <person name="Hibbett D.S."/>
            <person name="Nagy L.G."/>
        </authorList>
    </citation>
    <scope>NUCLEOTIDE SEQUENCE [LARGE SCALE GENOMIC DNA]</scope>
    <source>
        <strain evidence="1 2">NL-1719</strain>
    </source>
</reference>
<name>A0ACD3B987_9AGAR</name>